<proteinExistence type="predicted"/>
<reference evidence="3" key="1">
    <citation type="submission" date="2013-10" db="EMBL/GenBank/DDBJ databases">
        <title>Genome sequencing of Onchocerca volvulus.</title>
        <authorList>
            <person name="Cotton J."/>
            <person name="Tsai J."/>
            <person name="Stanley E."/>
            <person name="Tracey A."/>
            <person name="Holroyd N."/>
            <person name="Lustigman S."/>
            <person name="Berriman M."/>
        </authorList>
    </citation>
    <scope>NUCLEOTIDE SEQUENCE</scope>
</reference>
<name>A0A8R1XSV7_ONCVO</name>
<dbReference type="EMBL" id="CMVM020000114">
    <property type="status" value="NOT_ANNOTATED_CDS"/>
    <property type="molecule type" value="Genomic_DNA"/>
</dbReference>
<protein>
    <submittedName>
        <fullName evidence="2">Uncharacterized protein</fullName>
    </submittedName>
</protein>
<feature type="region of interest" description="Disordered" evidence="1">
    <location>
        <begin position="57"/>
        <end position="95"/>
    </location>
</feature>
<feature type="compositionally biased region" description="Basic and acidic residues" evidence="1">
    <location>
        <begin position="57"/>
        <end position="67"/>
    </location>
</feature>
<sequence>MSEVEFGPELPDIFDVLDYLKDRPMMLRALWEYLNDSAWIEEYLCARLAEAERRLEEMEGQNARDGEPASQRPEINEEEAERAPLPTVDDEAEDWPAEAELTPLPEDNWPIEAEWAPLPEDNEDNSEMPVAPVEESSAEVVEPAVTVRELVLRTRTINIPVPTVQSARLWWCRRLSNQQMLGIFLNNFAASWHRHRQMRTRWLTSMEFLLSCAESAAGSSRQSKDGASTPQGCISKMVSVLIAATTSCFHPHSRPHKNALQ</sequence>
<evidence type="ECO:0000313" key="2">
    <source>
        <dbReference type="EnsemblMetazoa" id="OVOC3455.1"/>
    </source>
</evidence>
<dbReference type="EnsemblMetazoa" id="OVOC3455.1">
    <property type="protein sequence ID" value="OVOC3455.1"/>
    <property type="gene ID" value="WBGene00240264"/>
</dbReference>
<reference evidence="2" key="2">
    <citation type="submission" date="2022-06" db="UniProtKB">
        <authorList>
            <consortium name="EnsemblMetazoa"/>
        </authorList>
    </citation>
    <scope>IDENTIFICATION</scope>
</reference>
<dbReference type="Proteomes" id="UP000024404">
    <property type="component" value="Unassembled WGS sequence"/>
</dbReference>
<evidence type="ECO:0000313" key="3">
    <source>
        <dbReference type="Proteomes" id="UP000024404"/>
    </source>
</evidence>
<organism evidence="2 3">
    <name type="scientific">Onchocerca volvulus</name>
    <dbReference type="NCBI Taxonomy" id="6282"/>
    <lineage>
        <taxon>Eukaryota</taxon>
        <taxon>Metazoa</taxon>
        <taxon>Ecdysozoa</taxon>
        <taxon>Nematoda</taxon>
        <taxon>Chromadorea</taxon>
        <taxon>Rhabditida</taxon>
        <taxon>Spirurina</taxon>
        <taxon>Spiruromorpha</taxon>
        <taxon>Filarioidea</taxon>
        <taxon>Onchocercidae</taxon>
        <taxon>Onchocerca</taxon>
    </lineage>
</organism>
<dbReference type="AlphaFoldDB" id="A0A8R1XSV7"/>
<accession>A0A8R1XSV7</accession>
<keyword evidence="3" id="KW-1185">Reference proteome</keyword>
<evidence type="ECO:0000256" key="1">
    <source>
        <dbReference type="SAM" id="MobiDB-lite"/>
    </source>
</evidence>